<sequence length="139" mass="15628">MTSRTATKDNYTYLSQKPGLQLIKDGSYEKKELNAELGIPEVRSQIIEAPLTTNNDALTLGFFSMQKADKGFDYYYDYLEIKTVVRGKFVVSDEQGNSFVATEGDVVIINPGTRVFFSEESDGEAVFLAHRLPEPSLNW</sequence>
<dbReference type="PANTHER" id="PTHR36169:SF1">
    <property type="entry name" value="ACETATE KINASE EUTQ"/>
    <property type="match status" value="1"/>
</dbReference>
<reference evidence="1" key="1">
    <citation type="submission" date="2021-03" db="EMBL/GenBank/DDBJ databases">
        <title>Genomic Encyclopedia of Type Strains, Phase IV (KMG-IV): sequencing the most valuable type-strain genomes for metagenomic binning, comparative biology and taxonomic classification.</title>
        <authorList>
            <person name="Goeker M."/>
        </authorList>
    </citation>
    <scope>NUCLEOTIDE SEQUENCE</scope>
    <source>
        <strain evidence="1">DSM 107338</strain>
    </source>
</reference>
<organism evidence="1 2">
    <name type="scientific">Oceanobacillus polygoni</name>
    <dbReference type="NCBI Taxonomy" id="1235259"/>
    <lineage>
        <taxon>Bacteria</taxon>
        <taxon>Bacillati</taxon>
        <taxon>Bacillota</taxon>
        <taxon>Bacilli</taxon>
        <taxon>Bacillales</taxon>
        <taxon>Bacillaceae</taxon>
        <taxon>Oceanobacillus</taxon>
    </lineage>
</organism>
<dbReference type="InterPro" id="IPR010424">
    <property type="entry name" value="EutQ"/>
</dbReference>
<dbReference type="Proteomes" id="UP001138793">
    <property type="component" value="Unassembled WGS sequence"/>
</dbReference>
<dbReference type="OrthoDB" id="6226972at2"/>
<dbReference type="AlphaFoldDB" id="A0A9X0YT55"/>
<dbReference type="RefSeq" id="WP_149476136.1">
    <property type="nucleotide sequence ID" value="NZ_JAGGMB010000008.1"/>
</dbReference>
<dbReference type="EMBL" id="JAGGMB010000008">
    <property type="protein sequence ID" value="MBP2078458.1"/>
    <property type="molecule type" value="Genomic_DNA"/>
</dbReference>
<gene>
    <name evidence="1" type="ORF">J2Z64_002722</name>
</gene>
<keyword evidence="2" id="KW-1185">Reference proteome</keyword>
<evidence type="ECO:0000313" key="1">
    <source>
        <dbReference type="EMBL" id="MBP2078458.1"/>
    </source>
</evidence>
<dbReference type="Pfam" id="PF06249">
    <property type="entry name" value="EutQ"/>
    <property type="match status" value="1"/>
</dbReference>
<dbReference type="Gene3D" id="2.60.120.10">
    <property type="entry name" value="Jelly Rolls"/>
    <property type="match status" value="1"/>
</dbReference>
<proteinExistence type="predicted"/>
<dbReference type="InterPro" id="IPR011051">
    <property type="entry name" value="RmlC_Cupin_sf"/>
</dbReference>
<dbReference type="PANTHER" id="PTHR36169">
    <property type="entry name" value="ETHANOLAMINE UTILIZATION PROTEIN EUTQ"/>
    <property type="match status" value="1"/>
</dbReference>
<protein>
    <submittedName>
        <fullName evidence="1">Ethanolamine utilization protein EutQ (Cupin superfamily)</fullName>
    </submittedName>
</protein>
<evidence type="ECO:0000313" key="2">
    <source>
        <dbReference type="Proteomes" id="UP001138793"/>
    </source>
</evidence>
<accession>A0A9X0YT55</accession>
<name>A0A9X0YT55_9BACI</name>
<comment type="caution">
    <text evidence="1">The sequence shown here is derived from an EMBL/GenBank/DDBJ whole genome shotgun (WGS) entry which is preliminary data.</text>
</comment>
<dbReference type="SUPFAM" id="SSF51182">
    <property type="entry name" value="RmlC-like cupins"/>
    <property type="match status" value="1"/>
</dbReference>
<dbReference type="InterPro" id="IPR014710">
    <property type="entry name" value="RmlC-like_jellyroll"/>
</dbReference>